<dbReference type="Proteomes" id="UP000824621">
    <property type="component" value="Unassembled WGS sequence"/>
</dbReference>
<dbReference type="RefSeq" id="WP_143712223.1">
    <property type="nucleotide sequence ID" value="NZ_JAGSGB010000002.1"/>
</dbReference>
<name>A0ABS7WLW7_9SPHN</name>
<protein>
    <submittedName>
        <fullName evidence="1">Uncharacterized protein</fullName>
    </submittedName>
</protein>
<keyword evidence="2" id="KW-1185">Reference proteome</keyword>
<evidence type="ECO:0000313" key="2">
    <source>
        <dbReference type="Proteomes" id="UP000824621"/>
    </source>
</evidence>
<proteinExistence type="predicted"/>
<organism evidence="1 2">
    <name type="scientific">Pacificimonas aurantium</name>
    <dbReference type="NCBI Taxonomy" id="1250540"/>
    <lineage>
        <taxon>Bacteria</taxon>
        <taxon>Pseudomonadati</taxon>
        <taxon>Pseudomonadota</taxon>
        <taxon>Alphaproteobacteria</taxon>
        <taxon>Sphingomonadales</taxon>
        <taxon>Sphingosinicellaceae</taxon>
        <taxon>Pacificimonas</taxon>
    </lineage>
</organism>
<reference evidence="1 2" key="1">
    <citation type="submission" date="2021-04" db="EMBL/GenBank/DDBJ databases">
        <authorList>
            <person name="Pira H."/>
            <person name="Risdian C."/>
            <person name="Wink J."/>
        </authorList>
    </citation>
    <scope>NUCLEOTIDE SEQUENCE [LARGE SCALE GENOMIC DNA]</scope>
    <source>
        <strain evidence="1 2">DSM 107782</strain>
    </source>
</reference>
<evidence type="ECO:0000313" key="1">
    <source>
        <dbReference type="EMBL" id="MBZ6379091.1"/>
    </source>
</evidence>
<dbReference type="EMBL" id="JAGSGB010000002">
    <property type="protein sequence ID" value="MBZ6379091.1"/>
    <property type="molecule type" value="Genomic_DNA"/>
</dbReference>
<accession>A0ABS7WLW7</accession>
<gene>
    <name evidence="1" type="ORF">KCN53_10665</name>
</gene>
<comment type="caution">
    <text evidence="1">The sequence shown here is derived from an EMBL/GenBank/DDBJ whole genome shotgun (WGS) entry which is preliminary data.</text>
</comment>
<sequence length="71" mass="7624">MATSKKEAVGQAAFIAAVEDLRFAEMIDVAEMMATTSAEMERADPDAPLSPLEYAYLLRDTAEALREGGNA</sequence>